<gene>
    <name evidence="2" type="ORF">KUF71_017473</name>
</gene>
<keyword evidence="3" id="KW-1185">Reference proteome</keyword>
<accession>A0AAE1I4E1</accession>
<sequence>MLTDEEFTISFSSLERGQMYPIKMIQRTESTFNGKLVRGIKVVILDDDVELVTYLPSKLVKAIDDKKIEEIKAAGLIDEKYKLCYYGKMQKAMITEFYGRIHPPTEGRLEKLYNDLGKIMTKYTPEKRRSDTDDGDGSSKKVKIDES</sequence>
<evidence type="ECO:0000256" key="1">
    <source>
        <dbReference type="SAM" id="MobiDB-lite"/>
    </source>
</evidence>
<feature type="region of interest" description="Disordered" evidence="1">
    <location>
        <begin position="124"/>
        <end position="147"/>
    </location>
</feature>
<evidence type="ECO:0000313" key="2">
    <source>
        <dbReference type="EMBL" id="KAK3933212.1"/>
    </source>
</evidence>
<dbReference type="AlphaFoldDB" id="A0AAE1I4E1"/>
<reference evidence="2" key="1">
    <citation type="submission" date="2021-07" db="EMBL/GenBank/DDBJ databases">
        <authorList>
            <person name="Catto M.A."/>
            <person name="Jacobson A."/>
            <person name="Kennedy G."/>
            <person name="Labadie P."/>
            <person name="Hunt B.G."/>
            <person name="Srinivasan R."/>
        </authorList>
    </citation>
    <scope>NUCLEOTIDE SEQUENCE</scope>
    <source>
        <strain evidence="2">PL_HMW_Pooled</strain>
        <tissue evidence="2">Head</tissue>
    </source>
</reference>
<name>A0AAE1I4E1_9NEOP</name>
<comment type="caution">
    <text evidence="2">The sequence shown here is derived from an EMBL/GenBank/DDBJ whole genome shotgun (WGS) entry which is preliminary data.</text>
</comment>
<reference evidence="2" key="2">
    <citation type="journal article" date="2023" name="BMC Genomics">
        <title>Pest status, molecular evolution, and epigenetic factors derived from the genome assembly of Frankliniella fusca, a thysanopteran phytovirus vector.</title>
        <authorList>
            <person name="Catto M.A."/>
            <person name="Labadie P.E."/>
            <person name="Jacobson A.L."/>
            <person name="Kennedy G.G."/>
            <person name="Srinivasan R."/>
            <person name="Hunt B.G."/>
        </authorList>
    </citation>
    <scope>NUCLEOTIDE SEQUENCE</scope>
    <source>
        <strain evidence="2">PL_HMW_Pooled</strain>
    </source>
</reference>
<proteinExistence type="predicted"/>
<protein>
    <submittedName>
        <fullName evidence="2">Phosphoribosylaminoimidazole-succinocarboxamide synthase</fullName>
    </submittedName>
</protein>
<evidence type="ECO:0000313" key="3">
    <source>
        <dbReference type="Proteomes" id="UP001219518"/>
    </source>
</evidence>
<organism evidence="2 3">
    <name type="scientific">Frankliniella fusca</name>
    <dbReference type="NCBI Taxonomy" id="407009"/>
    <lineage>
        <taxon>Eukaryota</taxon>
        <taxon>Metazoa</taxon>
        <taxon>Ecdysozoa</taxon>
        <taxon>Arthropoda</taxon>
        <taxon>Hexapoda</taxon>
        <taxon>Insecta</taxon>
        <taxon>Pterygota</taxon>
        <taxon>Neoptera</taxon>
        <taxon>Paraneoptera</taxon>
        <taxon>Thysanoptera</taxon>
        <taxon>Terebrantia</taxon>
        <taxon>Thripoidea</taxon>
        <taxon>Thripidae</taxon>
        <taxon>Frankliniella</taxon>
    </lineage>
</organism>
<dbReference type="EMBL" id="JAHWGI010001443">
    <property type="protein sequence ID" value="KAK3933212.1"/>
    <property type="molecule type" value="Genomic_DNA"/>
</dbReference>
<dbReference type="Proteomes" id="UP001219518">
    <property type="component" value="Unassembled WGS sequence"/>
</dbReference>